<proteinExistence type="predicted"/>
<name>A0A0E9VP42_ANGAN</name>
<dbReference type="AlphaFoldDB" id="A0A0E9VP42"/>
<evidence type="ECO:0000313" key="1">
    <source>
        <dbReference type="EMBL" id="JAH79155.1"/>
    </source>
</evidence>
<dbReference type="EMBL" id="GBXM01029422">
    <property type="protein sequence ID" value="JAH79155.1"/>
    <property type="molecule type" value="Transcribed_RNA"/>
</dbReference>
<accession>A0A0E9VP42</accession>
<organism evidence="1">
    <name type="scientific">Anguilla anguilla</name>
    <name type="common">European freshwater eel</name>
    <name type="synonym">Muraena anguilla</name>
    <dbReference type="NCBI Taxonomy" id="7936"/>
    <lineage>
        <taxon>Eukaryota</taxon>
        <taxon>Metazoa</taxon>
        <taxon>Chordata</taxon>
        <taxon>Craniata</taxon>
        <taxon>Vertebrata</taxon>
        <taxon>Euteleostomi</taxon>
        <taxon>Actinopterygii</taxon>
        <taxon>Neopterygii</taxon>
        <taxon>Teleostei</taxon>
        <taxon>Anguilliformes</taxon>
        <taxon>Anguillidae</taxon>
        <taxon>Anguilla</taxon>
    </lineage>
</organism>
<sequence length="55" mass="6459">MVVLSRIYPLGYQHISTSHGICGTERTLRYRSYHFCYSVAGKLTRLRTFLNKFIC</sequence>
<reference evidence="1" key="2">
    <citation type="journal article" date="2015" name="Fish Shellfish Immunol.">
        <title>Early steps in the European eel (Anguilla anguilla)-Vibrio vulnificus interaction in the gills: Role of the RtxA13 toxin.</title>
        <authorList>
            <person name="Callol A."/>
            <person name="Pajuelo D."/>
            <person name="Ebbesson L."/>
            <person name="Teles M."/>
            <person name="MacKenzie S."/>
            <person name="Amaro C."/>
        </authorList>
    </citation>
    <scope>NUCLEOTIDE SEQUENCE</scope>
</reference>
<protein>
    <submittedName>
        <fullName evidence="1">Uncharacterized protein</fullName>
    </submittedName>
</protein>
<reference evidence="1" key="1">
    <citation type="submission" date="2014-11" db="EMBL/GenBank/DDBJ databases">
        <authorList>
            <person name="Amaro Gonzalez C."/>
        </authorList>
    </citation>
    <scope>NUCLEOTIDE SEQUENCE</scope>
</reference>